<feature type="transmembrane region" description="Helical" evidence="2">
    <location>
        <begin position="224"/>
        <end position="249"/>
    </location>
</feature>
<accession>A0ABU2LNZ4</accession>
<feature type="compositionally biased region" description="Acidic residues" evidence="1">
    <location>
        <begin position="495"/>
        <end position="506"/>
    </location>
</feature>
<dbReference type="EMBL" id="JAVREM010000012">
    <property type="protein sequence ID" value="MDT0319300.1"/>
    <property type="molecule type" value="Genomic_DNA"/>
</dbReference>
<protein>
    <submittedName>
        <fullName evidence="4">Uncharacterized protein</fullName>
    </submittedName>
</protein>
<keyword evidence="5" id="KW-1185">Reference proteome</keyword>
<proteinExistence type="predicted"/>
<feature type="transmembrane region" description="Helical" evidence="2">
    <location>
        <begin position="321"/>
        <end position="346"/>
    </location>
</feature>
<evidence type="ECO:0000313" key="5">
    <source>
        <dbReference type="Proteomes" id="UP001183420"/>
    </source>
</evidence>
<evidence type="ECO:0000256" key="1">
    <source>
        <dbReference type="SAM" id="MobiDB-lite"/>
    </source>
</evidence>
<feature type="region of interest" description="Disordered" evidence="1">
    <location>
        <begin position="386"/>
        <end position="506"/>
    </location>
</feature>
<sequence>MNGALAATRWRQVVLGVLLVLSFWGSSANAAVAASGDECEDALLGEWACSTLNDIPGVNRVYEYLGDVHRDKVEAVTGTLGDLVPDNFIEEWVTSMAESTVTLLAYIQELGEKATRPAFDQAWWASQYATSFGLSLIVLALLLVWITSQLAASGGSLDAVDLFRQSGWRLVFVVPLISAGPLALLELQLAANDLARFFADEGTAHAGSAVERLMQLIIDTAGDWGVFGGTVLALILFLCILCLGLVTLIEMAIAQWGLHLGSLLVPLALVAWVYPPWSGALRRLSALIAGLMLLPAFIYFFFNTIWAAFDSLMHDHPEDDGLTILLFLVVGLFMIDAFPTVVMWLMSMAAPGASGTEPQVRGAVVHPSGGEMMAGLAERFEARMSRVGTRSTTGGGGPPSPDPDDDGTDSAGSSGPADRGASDSGQPTTAGAFDNDATASSGAHEPGEDDGTDDSRPRGADPATPDVAGDDGKPDAEHSTGAPAIPPARQPDAADGPDSEEARDEQ</sequence>
<feature type="transmembrane region" description="Helical" evidence="2">
    <location>
        <begin position="167"/>
        <end position="185"/>
    </location>
</feature>
<reference evidence="5" key="1">
    <citation type="submission" date="2023-07" db="EMBL/GenBank/DDBJ databases">
        <title>30 novel species of actinomycetes from the DSMZ collection.</title>
        <authorList>
            <person name="Nouioui I."/>
        </authorList>
    </citation>
    <scope>NUCLEOTIDE SEQUENCE [LARGE SCALE GENOMIC DNA]</scope>
    <source>
        <strain evidence="5">DSM 44918</strain>
    </source>
</reference>
<feature type="compositionally biased region" description="Low complexity" evidence="1">
    <location>
        <begin position="409"/>
        <end position="418"/>
    </location>
</feature>
<organism evidence="4 5">
    <name type="scientific">Streptomyces millisiae</name>
    <dbReference type="NCBI Taxonomy" id="3075542"/>
    <lineage>
        <taxon>Bacteria</taxon>
        <taxon>Bacillati</taxon>
        <taxon>Actinomycetota</taxon>
        <taxon>Actinomycetes</taxon>
        <taxon>Kitasatosporales</taxon>
        <taxon>Streptomycetaceae</taxon>
        <taxon>Streptomyces</taxon>
    </lineage>
</organism>
<keyword evidence="3" id="KW-0732">Signal</keyword>
<dbReference type="RefSeq" id="WP_311598520.1">
    <property type="nucleotide sequence ID" value="NZ_JAVREM010000012.1"/>
</dbReference>
<keyword evidence="2" id="KW-1133">Transmembrane helix</keyword>
<feature type="transmembrane region" description="Helical" evidence="2">
    <location>
        <begin position="256"/>
        <end position="274"/>
    </location>
</feature>
<evidence type="ECO:0000256" key="2">
    <source>
        <dbReference type="SAM" id="Phobius"/>
    </source>
</evidence>
<feature type="transmembrane region" description="Helical" evidence="2">
    <location>
        <begin position="128"/>
        <end position="146"/>
    </location>
</feature>
<gene>
    <name evidence="4" type="ORF">RNC47_13225</name>
</gene>
<dbReference type="Proteomes" id="UP001183420">
    <property type="component" value="Unassembled WGS sequence"/>
</dbReference>
<name>A0ABU2LNZ4_9ACTN</name>
<feature type="chain" id="PRO_5047140091" evidence="3">
    <location>
        <begin position="31"/>
        <end position="506"/>
    </location>
</feature>
<feature type="signal peptide" evidence="3">
    <location>
        <begin position="1"/>
        <end position="30"/>
    </location>
</feature>
<keyword evidence="2" id="KW-0812">Transmembrane</keyword>
<feature type="transmembrane region" description="Helical" evidence="2">
    <location>
        <begin position="286"/>
        <end position="309"/>
    </location>
</feature>
<evidence type="ECO:0000313" key="4">
    <source>
        <dbReference type="EMBL" id="MDT0319300.1"/>
    </source>
</evidence>
<evidence type="ECO:0000256" key="3">
    <source>
        <dbReference type="SAM" id="SignalP"/>
    </source>
</evidence>
<keyword evidence="2" id="KW-0472">Membrane</keyword>
<comment type="caution">
    <text evidence="4">The sequence shown here is derived from an EMBL/GenBank/DDBJ whole genome shotgun (WGS) entry which is preliminary data.</text>
</comment>